<keyword evidence="5 7" id="KW-0443">Lipid metabolism</keyword>
<dbReference type="PANTHER" id="PTHR12370:SF3">
    <property type="entry name" value="PHOSPHOLIPASE B-LIKE 2-RELATED"/>
    <property type="match status" value="1"/>
</dbReference>
<reference evidence="8 9" key="2">
    <citation type="submission" date="2018-11" db="EMBL/GenBank/DDBJ databases">
        <authorList>
            <consortium name="Pathogen Informatics"/>
        </authorList>
    </citation>
    <scope>NUCLEOTIDE SEQUENCE [LARGE SCALE GENOMIC DNA]</scope>
    <source>
        <strain evidence="8 9">Egypt</strain>
    </source>
</reference>
<evidence type="ECO:0000256" key="3">
    <source>
        <dbReference type="ARBA" id="ARBA00022801"/>
    </source>
</evidence>
<gene>
    <name evidence="8" type="ORF">ECPE_LOCUS2469</name>
</gene>
<dbReference type="PANTHER" id="PTHR12370">
    <property type="entry name" value="PHOSPHOLIPASE B-RELATED"/>
    <property type="match status" value="1"/>
</dbReference>
<accession>A0A183A684</accession>
<dbReference type="PROSITE" id="PS51257">
    <property type="entry name" value="PROKAR_LIPOPROTEIN"/>
    <property type="match status" value="1"/>
</dbReference>
<protein>
    <recommendedName>
        <fullName evidence="7">Phospholipase B-like</fullName>
        <ecNumber evidence="7">3.1.1.-</ecNumber>
    </recommendedName>
</protein>
<evidence type="ECO:0000256" key="6">
    <source>
        <dbReference type="ARBA" id="ARBA00023180"/>
    </source>
</evidence>
<evidence type="ECO:0000256" key="5">
    <source>
        <dbReference type="ARBA" id="ARBA00023098"/>
    </source>
</evidence>
<keyword evidence="4 7" id="KW-0442">Lipid degradation</keyword>
<dbReference type="Pfam" id="PF04916">
    <property type="entry name" value="Phospholip_B"/>
    <property type="match status" value="1"/>
</dbReference>
<proteinExistence type="inferred from homology"/>
<keyword evidence="6" id="KW-0325">Glycoprotein</keyword>
<evidence type="ECO:0000256" key="4">
    <source>
        <dbReference type="ARBA" id="ARBA00022963"/>
    </source>
</evidence>
<feature type="chain" id="PRO_5043073757" description="Phospholipase B-like" evidence="7">
    <location>
        <begin position="35"/>
        <end position="517"/>
    </location>
</feature>
<evidence type="ECO:0000313" key="9">
    <source>
        <dbReference type="Proteomes" id="UP000272942"/>
    </source>
</evidence>
<dbReference type="GO" id="GO:0004620">
    <property type="term" value="F:phospholipase activity"/>
    <property type="evidence" value="ECO:0007669"/>
    <property type="project" value="InterPro"/>
</dbReference>
<dbReference type="Gene3D" id="3.60.60.30">
    <property type="match status" value="2"/>
</dbReference>
<dbReference type="EC" id="3.1.1.-" evidence="7"/>
<name>A0A183A684_9TREM</name>
<keyword evidence="3 7" id="KW-0378">Hydrolase</keyword>
<evidence type="ECO:0000256" key="1">
    <source>
        <dbReference type="ARBA" id="ARBA00007835"/>
    </source>
</evidence>
<dbReference type="WBParaSite" id="ECPE_0000246901-mRNA-1">
    <property type="protein sequence ID" value="ECPE_0000246901-mRNA-1"/>
    <property type="gene ID" value="ECPE_0000246901"/>
</dbReference>
<evidence type="ECO:0000256" key="7">
    <source>
        <dbReference type="RuleBase" id="RU364138"/>
    </source>
</evidence>
<sequence length="517" mass="59317">MAIRMQVAFVHGPIMILACVSLLLLEVFCALVRADDPNKALIIASKAFGYYEFSFISNQFPDIYQAYWAGFLETNITYDLTRAHFTNTAKGLCEEPLTADCVKLKQWLSDNIDYMLENFIYRGFGDEFWYHVGLQLWQLKGMSDAYHKRFVRNSSVLTHAYPKGLKDDVFGIYIMQLNGDLDELLTALRLDNVYKDPIKKVTRQDDHPSCSALIKLVPEDIFISHVTWTNYKTMLRVLKVYRFPWKIRNGDGRRIPGEAISFSSYPSVTSSIDDFYITAAKLVTLETTIGNDNDALWIFVREGARSSVLSFFRAMIANRLARTGVEWARYFRQENSGTYFPVVSNLSGIPEKMARFGDHYDYNKNARAKMFQRDHQKVKDLQTMHDLMRYNNYKEDPLSRCNCTPPYSADLAIASRSDLNDPNGSYPLHNLGFRLHGASDAKITNMAMLETLDFLATSGPPYTSVPAFQWSKLPIHYDNPEMQPDLWKFQPCLTNFTGPVQAYRAKRLIAPSLKPTF</sequence>
<dbReference type="InterPro" id="IPR007000">
    <property type="entry name" value="PLipase_B-like"/>
</dbReference>
<keyword evidence="9" id="KW-1185">Reference proteome</keyword>
<evidence type="ECO:0000313" key="8">
    <source>
        <dbReference type="EMBL" id="VDP66559.1"/>
    </source>
</evidence>
<keyword evidence="2 7" id="KW-0732">Signal</keyword>
<evidence type="ECO:0000313" key="10">
    <source>
        <dbReference type="WBParaSite" id="ECPE_0000246901-mRNA-1"/>
    </source>
</evidence>
<feature type="signal peptide" evidence="7">
    <location>
        <begin position="1"/>
        <end position="34"/>
    </location>
</feature>
<dbReference type="GO" id="GO:0005576">
    <property type="term" value="C:extracellular region"/>
    <property type="evidence" value="ECO:0007669"/>
    <property type="project" value="TreeGrafter"/>
</dbReference>
<comment type="similarity">
    <text evidence="1 7">Belongs to the phospholipase B-like family.</text>
</comment>
<dbReference type="Proteomes" id="UP000272942">
    <property type="component" value="Unassembled WGS sequence"/>
</dbReference>
<comment type="function">
    <text evidence="7">Putative phospholipase.</text>
</comment>
<evidence type="ECO:0000256" key="2">
    <source>
        <dbReference type="ARBA" id="ARBA00022729"/>
    </source>
</evidence>
<organism evidence="10">
    <name type="scientific">Echinostoma caproni</name>
    <dbReference type="NCBI Taxonomy" id="27848"/>
    <lineage>
        <taxon>Eukaryota</taxon>
        <taxon>Metazoa</taxon>
        <taxon>Spiralia</taxon>
        <taxon>Lophotrochozoa</taxon>
        <taxon>Platyhelminthes</taxon>
        <taxon>Trematoda</taxon>
        <taxon>Digenea</taxon>
        <taxon>Plagiorchiida</taxon>
        <taxon>Echinostomata</taxon>
        <taxon>Echinostomatoidea</taxon>
        <taxon>Echinostomatidae</taxon>
        <taxon>Echinostoma</taxon>
    </lineage>
</organism>
<dbReference type="OrthoDB" id="443524at2759"/>
<dbReference type="EMBL" id="UZAN01039632">
    <property type="protein sequence ID" value="VDP66559.1"/>
    <property type="molecule type" value="Genomic_DNA"/>
</dbReference>
<reference evidence="10" key="1">
    <citation type="submission" date="2016-06" db="UniProtKB">
        <authorList>
            <consortium name="WormBaseParasite"/>
        </authorList>
    </citation>
    <scope>IDENTIFICATION</scope>
</reference>
<dbReference type="GO" id="GO:0009395">
    <property type="term" value="P:phospholipid catabolic process"/>
    <property type="evidence" value="ECO:0007669"/>
    <property type="project" value="TreeGrafter"/>
</dbReference>
<dbReference type="AlphaFoldDB" id="A0A183A684"/>